<name>A0ABV7CQL1_9BACI</name>
<accession>A0ABV7CQL1</accession>
<evidence type="ECO:0000256" key="2">
    <source>
        <dbReference type="SAM" id="SignalP"/>
    </source>
</evidence>
<evidence type="ECO:0000313" key="3">
    <source>
        <dbReference type="EMBL" id="MFC3038660.1"/>
    </source>
</evidence>
<dbReference type="EMBL" id="JBHRSA010000003">
    <property type="protein sequence ID" value="MFC3038660.1"/>
    <property type="molecule type" value="Genomic_DNA"/>
</dbReference>
<reference evidence="4" key="1">
    <citation type="journal article" date="2019" name="Int. J. Syst. Evol. Microbiol.">
        <title>The Global Catalogue of Microorganisms (GCM) 10K type strain sequencing project: providing services to taxonomists for standard genome sequencing and annotation.</title>
        <authorList>
            <consortium name="The Broad Institute Genomics Platform"/>
            <consortium name="The Broad Institute Genome Sequencing Center for Infectious Disease"/>
            <person name="Wu L."/>
            <person name="Ma J."/>
        </authorList>
    </citation>
    <scope>NUCLEOTIDE SEQUENCE [LARGE SCALE GENOMIC DNA]</scope>
    <source>
        <strain evidence="4">KCTC 13128</strain>
    </source>
</reference>
<dbReference type="RefSeq" id="WP_390266623.1">
    <property type="nucleotide sequence ID" value="NZ_JBHRSA010000003.1"/>
</dbReference>
<keyword evidence="4" id="KW-1185">Reference proteome</keyword>
<feature type="chain" id="PRO_5046005410" evidence="2">
    <location>
        <begin position="19"/>
        <end position="176"/>
    </location>
</feature>
<keyword evidence="2" id="KW-0732">Signal</keyword>
<sequence length="176" mass="19225">MKRLLGSAAIIALTLLLAACGNGGETDESPADQSEGQPAGENEQMDNASENDGGTDQTTGANDEEATTSSQSYGFTQFSVEADIDGTRDAVEVEYEQENDTTEASYQDENAGIQLKGDEAMEELDSIFTEFTFDESTPEEEVAQEVAQAFNIPEDAEEFEVEIEFDDQNELEYERN</sequence>
<proteinExistence type="predicted"/>
<dbReference type="Pfam" id="PF14039">
    <property type="entry name" value="YusW"/>
    <property type="match status" value="1"/>
</dbReference>
<feature type="region of interest" description="Disordered" evidence="1">
    <location>
        <begin position="23"/>
        <end position="85"/>
    </location>
</feature>
<organism evidence="3 4">
    <name type="scientific">Virgibacillus xinjiangensis</name>
    <dbReference type="NCBI Taxonomy" id="393090"/>
    <lineage>
        <taxon>Bacteria</taxon>
        <taxon>Bacillati</taxon>
        <taxon>Bacillota</taxon>
        <taxon>Bacilli</taxon>
        <taxon>Bacillales</taxon>
        <taxon>Bacillaceae</taxon>
        <taxon>Virgibacillus</taxon>
    </lineage>
</organism>
<feature type="compositionally biased region" description="Polar residues" evidence="1">
    <location>
        <begin position="45"/>
        <end position="79"/>
    </location>
</feature>
<comment type="caution">
    <text evidence="3">The sequence shown here is derived from an EMBL/GenBank/DDBJ whole genome shotgun (WGS) entry which is preliminary data.</text>
</comment>
<evidence type="ECO:0000313" key="4">
    <source>
        <dbReference type="Proteomes" id="UP001595279"/>
    </source>
</evidence>
<dbReference type="Proteomes" id="UP001595279">
    <property type="component" value="Unassembled WGS sequence"/>
</dbReference>
<dbReference type="PROSITE" id="PS51257">
    <property type="entry name" value="PROKAR_LIPOPROTEIN"/>
    <property type="match status" value="1"/>
</dbReference>
<evidence type="ECO:0000256" key="1">
    <source>
        <dbReference type="SAM" id="MobiDB-lite"/>
    </source>
</evidence>
<gene>
    <name evidence="3" type="ORF">ACFOGI_00145</name>
</gene>
<feature type="signal peptide" evidence="2">
    <location>
        <begin position="1"/>
        <end position="18"/>
    </location>
</feature>
<dbReference type="InterPro" id="IPR025623">
    <property type="entry name" value="YusW"/>
</dbReference>
<protein>
    <submittedName>
        <fullName evidence="3">YusW family protein</fullName>
    </submittedName>
</protein>